<evidence type="ECO:0000313" key="6">
    <source>
        <dbReference type="Proteomes" id="UP001055712"/>
    </source>
</evidence>
<dbReference type="SUPFAM" id="SSF51338">
    <property type="entry name" value="Composite domain of metallo-dependent hydrolases"/>
    <property type="match status" value="1"/>
</dbReference>
<feature type="domain" description="Amidohydrolase-related" evidence="4">
    <location>
        <begin position="70"/>
        <end position="436"/>
    </location>
</feature>
<dbReference type="InterPro" id="IPR011059">
    <property type="entry name" value="Metal-dep_hydrolase_composite"/>
</dbReference>
<evidence type="ECO:0000256" key="2">
    <source>
        <dbReference type="ARBA" id="ARBA00022801"/>
    </source>
</evidence>
<dbReference type="GO" id="GO:0016814">
    <property type="term" value="F:hydrolase activity, acting on carbon-nitrogen (but not peptide) bonds, in cyclic amidines"/>
    <property type="evidence" value="ECO:0007669"/>
    <property type="project" value="UniProtKB-ARBA"/>
</dbReference>
<dbReference type="SUPFAM" id="SSF51556">
    <property type="entry name" value="Metallo-dependent hydrolases"/>
    <property type="match status" value="1"/>
</dbReference>
<dbReference type="GO" id="GO:0046872">
    <property type="term" value="F:metal ion binding"/>
    <property type="evidence" value="ECO:0007669"/>
    <property type="project" value="UniProtKB-KW"/>
</dbReference>
<dbReference type="PANTHER" id="PTHR43794">
    <property type="entry name" value="AMINOHYDROLASE SSNA-RELATED"/>
    <property type="match status" value="1"/>
</dbReference>
<dbReference type="EMBL" id="SIDB01000001">
    <property type="protein sequence ID" value="KAI3437790.1"/>
    <property type="molecule type" value="Genomic_DNA"/>
</dbReference>
<name>A0A9D4TY22_CHLVU</name>
<comment type="caution">
    <text evidence="5">The sequence shown here is derived from an EMBL/GenBank/DDBJ whole genome shotgun (WGS) entry which is preliminary data.</text>
</comment>
<keyword evidence="1" id="KW-0479">Metal-binding</keyword>
<dbReference type="FunFam" id="3.20.20.140:FF:000014">
    <property type="entry name" value="5-methylthioadenosine/S-adenosylhomocysteine deaminase"/>
    <property type="match status" value="1"/>
</dbReference>
<dbReference type="AlphaFoldDB" id="A0A9D4TY22"/>
<sequence length="470" mass="50670">MGDSRGGVARPVSTTTRLFKGARVLATFAGADISDASILVENNVIKWVGATSDLPQDLQGDAVVDCSDMVIIPGMVNTHHHMYQSLTRCIAQDSPLFNWLVSLYPAWATMTGRDVYLASKLAMAELLLSGCTCSSDHLYIYPNNVTLDDTIRAAREIGIRFHPTRGIMTLGKSRGGLPPDHVVEEAGSALEDAKRLIEQYHDPKRYSMLRVGIAPCSPFSVTNECMEGAAKLARQYEQVRLHTHLAENQQDIDFCQQTYGCRPGKYLEQVGWNKGDCWFAHCVMLNDEEQQQFAACGLGVAHCPSSNARLASGIAPVRAMRDAGVNVGLGVDGCASNDSSNMLEQARLAMLLQRASLRDVKGMRVREALEVAIQGGAANLGRDDIGRIAPGYAADFVGWKLSRNVALAGGLGDPVAALILCTPGSVNLSVVNGEVVIRDGKLLTCDLEELMAQFSEASERVCASVGQPDL</sequence>
<keyword evidence="6" id="KW-1185">Reference proteome</keyword>
<evidence type="ECO:0000259" key="4">
    <source>
        <dbReference type="Pfam" id="PF01979"/>
    </source>
</evidence>
<keyword evidence="2" id="KW-0378">Hydrolase</keyword>
<protein>
    <recommendedName>
        <fullName evidence="4">Amidohydrolase-related domain-containing protein</fullName>
    </recommendedName>
</protein>
<dbReference type="OrthoDB" id="194468at2759"/>
<accession>A0A9D4TY22</accession>
<dbReference type="InterPro" id="IPR050287">
    <property type="entry name" value="MTA/SAH_deaminase"/>
</dbReference>
<evidence type="ECO:0000313" key="5">
    <source>
        <dbReference type="EMBL" id="KAI3437790.1"/>
    </source>
</evidence>
<dbReference type="Pfam" id="PF01979">
    <property type="entry name" value="Amidohydro_1"/>
    <property type="match status" value="1"/>
</dbReference>
<dbReference type="Proteomes" id="UP001055712">
    <property type="component" value="Unassembled WGS sequence"/>
</dbReference>
<dbReference type="Gene3D" id="3.20.20.140">
    <property type="entry name" value="Metal-dependent hydrolases"/>
    <property type="match status" value="1"/>
</dbReference>
<dbReference type="GO" id="GO:0019239">
    <property type="term" value="F:deaminase activity"/>
    <property type="evidence" value="ECO:0007669"/>
    <property type="project" value="UniProtKB-ARBA"/>
</dbReference>
<dbReference type="CDD" id="cd01298">
    <property type="entry name" value="ATZ_TRZ_like"/>
    <property type="match status" value="1"/>
</dbReference>
<evidence type="ECO:0000256" key="1">
    <source>
        <dbReference type="ARBA" id="ARBA00022723"/>
    </source>
</evidence>
<organism evidence="5 6">
    <name type="scientific">Chlorella vulgaris</name>
    <name type="common">Green alga</name>
    <dbReference type="NCBI Taxonomy" id="3077"/>
    <lineage>
        <taxon>Eukaryota</taxon>
        <taxon>Viridiplantae</taxon>
        <taxon>Chlorophyta</taxon>
        <taxon>core chlorophytes</taxon>
        <taxon>Trebouxiophyceae</taxon>
        <taxon>Chlorellales</taxon>
        <taxon>Chlorellaceae</taxon>
        <taxon>Chlorella clade</taxon>
        <taxon>Chlorella</taxon>
    </lineage>
</organism>
<dbReference type="PANTHER" id="PTHR43794:SF11">
    <property type="entry name" value="AMIDOHYDROLASE-RELATED DOMAIN-CONTAINING PROTEIN"/>
    <property type="match status" value="1"/>
</dbReference>
<proteinExistence type="predicted"/>
<evidence type="ECO:0000256" key="3">
    <source>
        <dbReference type="ARBA" id="ARBA00022833"/>
    </source>
</evidence>
<keyword evidence="3" id="KW-0862">Zinc</keyword>
<reference evidence="5" key="2">
    <citation type="submission" date="2020-11" db="EMBL/GenBank/DDBJ databases">
        <authorList>
            <person name="Cecchin M."/>
            <person name="Marcolungo L."/>
            <person name="Rossato M."/>
            <person name="Girolomoni L."/>
            <person name="Cosentino E."/>
            <person name="Cuine S."/>
            <person name="Li-Beisson Y."/>
            <person name="Delledonne M."/>
            <person name="Ballottari M."/>
        </authorList>
    </citation>
    <scope>NUCLEOTIDE SEQUENCE</scope>
    <source>
        <strain evidence="5">211/11P</strain>
        <tissue evidence="5">Whole cell</tissue>
    </source>
</reference>
<dbReference type="InterPro" id="IPR006680">
    <property type="entry name" value="Amidohydro-rel"/>
</dbReference>
<reference evidence="5" key="1">
    <citation type="journal article" date="2019" name="Plant J.">
        <title>Chlorella vulgaris genome assembly and annotation reveals the molecular basis for metabolic acclimation to high light conditions.</title>
        <authorList>
            <person name="Cecchin M."/>
            <person name="Marcolungo L."/>
            <person name="Rossato M."/>
            <person name="Girolomoni L."/>
            <person name="Cosentino E."/>
            <person name="Cuine S."/>
            <person name="Li-Beisson Y."/>
            <person name="Delledonne M."/>
            <person name="Ballottari M."/>
        </authorList>
    </citation>
    <scope>NUCLEOTIDE SEQUENCE</scope>
    <source>
        <strain evidence="5">211/11P</strain>
    </source>
</reference>
<dbReference type="InterPro" id="IPR032466">
    <property type="entry name" value="Metal_Hydrolase"/>
</dbReference>
<dbReference type="NCBIfam" id="NF006055">
    <property type="entry name" value="PRK08203.1"/>
    <property type="match status" value="1"/>
</dbReference>
<dbReference type="Gene3D" id="2.30.40.10">
    <property type="entry name" value="Urease, subunit C, domain 1"/>
    <property type="match status" value="1"/>
</dbReference>
<gene>
    <name evidence="5" type="ORF">D9Q98_000237</name>
</gene>